<dbReference type="InterPro" id="IPR008217">
    <property type="entry name" value="Ccc1_fam"/>
</dbReference>
<evidence type="ECO:0000256" key="1">
    <source>
        <dbReference type="ARBA" id="ARBA00004127"/>
    </source>
</evidence>
<reference evidence="7 8" key="1">
    <citation type="submission" date="2017-06" db="EMBL/GenBank/DDBJ databases">
        <title>Draft genome sequence of a variant of Elsinoe murrayae.</title>
        <authorList>
            <person name="Cheng Q."/>
        </authorList>
    </citation>
    <scope>NUCLEOTIDE SEQUENCE [LARGE SCALE GENOMIC DNA]</scope>
    <source>
        <strain evidence="7 8">CQ-2017a</strain>
    </source>
</reference>
<dbReference type="Proteomes" id="UP000243797">
    <property type="component" value="Unassembled WGS sequence"/>
</dbReference>
<keyword evidence="5 6" id="KW-0472">Membrane</keyword>
<feature type="transmembrane region" description="Helical" evidence="6">
    <location>
        <begin position="216"/>
        <end position="241"/>
    </location>
</feature>
<accession>A0A2K1QH54</accession>
<evidence type="ECO:0000256" key="2">
    <source>
        <dbReference type="ARBA" id="ARBA00007049"/>
    </source>
</evidence>
<evidence type="ECO:0000256" key="5">
    <source>
        <dbReference type="ARBA" id="ARBA00023136"/>
    </source>
</evidence>
<proteinExistence type="inferred from homology"/>
<dbReference type="GO" id="GO:0012505">
    <property type="term" value="C:endomembrane system"/>
    <property type="evidence" value="ECO:0007669"/>
    <property type="project" value="UniProtKB-SubCell"/>
</dbReference>
<dbReference type="PANTHER" id="PTHR31851">
    <property type="entry name" value="FE(2+)/MN(2+) TRANSPORTER PCL1"/>
    <property type="match status" value="1"/>
</dbReference>
<dbReference type="Pfam" id="PF01988">
    <property type="entry name" value="VIT1"/>
    <property type="match status" value="1"/>
</dbReference>
<keyword evidence="8" id="KW-1185">Reference proteome</keyword>
<evidence type="ECO:0000313" key="7">
    <source>
        <dbReference type="EMBL" id="PNS14251.1"/>
    </source>
</evidence>
<comment type="subcellular location">
    <subcellularLocation>
        <location evidence="1">Endomembrane system</location>
        <topology evidence="1">Multi-pass membrane protein</topology>
    </subcellularLocation>
</comment>
<dbReference type="GO" id="GO:0005384">
    <property type="term" value="F:manganese ion transmembrane transporter activity"/>
    <property type="evidence" value="ECO:0007669"/>
    <property type="project" value="InterPro"/>
</dbReference>
<keyword evidence="4 6" id="KW-1133">Transmembrane helix</keyword>
<sequence length="247" mass="26571">MAQKLIYYLRNALWSPHTLYAPVPQEHPHYHTPRNDHAQSMPYPCSPSLRHTSIDSGTTTTTTILDTEKGAPPPPSKPWVSPRLLSDATIGLSDGLTVPFALTAGLSALGDTRVVIYGGFAELFAGAISMGVGGYLGARGECQAYAASLASVRGDIRSHPRVVDEQIRSSLAEYGLSSSTLASVVAELKTCPDALENFLMKFHREQSDSTSSSIRAYISGLTIALGYFMGGLLPLLPYLFCEAQRHG</sequence>
<dbReference type="EMBL" id="NKHZ01000088">
    <property type="protein sequence ID" value="PNS14251.1"/>
    <property type="molecule type" value="Genomic_DNA"/>
</dbReference>
<comment type="caution">
    <text evidence="7">The sequence shown here is derived from an EMBL/GenBank/DDBJ whole genome shotgun (WGS) entry which is preliminary data.</text>
</comment>
<keyword evidence="3 6" id="KW-0812">Transmembrane</keyword>
<dbReference type="AlphaFoldDB" id="A0A2K1QH54"/>
<gene>
    <name evidence="7" type="ORF">CAC42_6764</name>
</gene>
<comment type="similarity">
    <text evidence="2">Belongs to the CCC1 family.</text>
</comment>
<dbReference type="STRING" id="2082308.A0A2K1QH54"/>
<dbReference type="FunCoup" id="A0A2K1QH54">
    <property type="interactions" value="14"/>
</dbReference>
<dbReference type="OrthoDB" id="73465at2759"/>
<evidence type="ECO:0008006" key="9">
    <source>
        <dbReference type="Google" id="ProtNLM"/>
    </source>
</evidence>
<dbReference type="GO" id="GO:0030026">
    <property type="term" value="P:intracellular manganese ion homeostasis"/>
    <property type="evidence" value="ECO:0007669"/>
    <property type="project" value="InterPro"/>
</dbReference>
<dbReference type="InParanoid" id="A0A2K1QH54"/>
<evidence type="ECO:0000313" key="8">
    <source>
        <dbReference type="Proteomes" id="UP000243797"/>
    </source>
</evidence>
<evidence type="ECO:0000256" key="4">
    <source>
        <dbReference type="ARBA" id="ARBA00022989"/>
    </source>
</evidence>
<protein>
    <recommendedName>
        <fullName evidence="9">Protein CCC1</fullName>
    </recommendedName>
</protein>
<evidence type="ECO:0000256" key="6">
    <source>
        <dbReference type="SAM" id="Phobius"/>
    </source>
</evidence>
<evidence type="ECO:0000256" key="3">
    <source>
        <dbReference type="ARBA" id="ARBA00022692"/>
    </source>
</evidence>
<organism evidence="7 8">
    <name type="scientific">Sphaceloma murrayae</name>
    <dbReference type="NCBI Taxonomy" id="2082308"/>
    <lineage>
        <taxon>Eukaryota</taxon>
        <taxon>Fungi</taxon>
        <taxon>Dikarya</taxon>
        <taxon>Ascomycota</taxon>
        <taxon>Pezizomycotina</taxon>
        <taxon>Dothideomycetes</taxon>
        <taxon>Dothideomycetidae</taxon>
        <taxon>Myriangiales</taxon>
        <taxon>Elsinoaceae</taxon>
        <taxon>Sphaceloma</taxon>
    </lineage>
</organism>
<name>A0A2K1QH54_9PEZI</name>